<name>A0A7T8H203_CALRO</name>
<evidence type="ECO:0000313" key="2">
    <source>
        <dbReference type="EMBL" id="QQP41701.1"/>
    </source>
</evidence>
<evidence type="ECO:0000313" key="3">
    <source>
        <dbReference type="Proteomes" id="UP000595437"/>
    </source>
</evidence>
<proteinExistence type="predicted"/>
<organism evidence="2 3">
    <name type="scientific">Caligus rogercresseyi</name>
    <name type="common">Sea louse</name>
    <dbReference type="NCBI Taxonomy" id="217165"/>
    <lineage>
        <taxon>Eukaryota</taxon>
        <taxon>Metazoa</taxon>
        <taxon>Ecdysozoa</taxon>
        <taxon>Arthropoda</taxon>
        <taxon>Crustacea</taxon>
        <taxon>Multicrustacea</taxon>
        <taxon>Hexanauplia</taxon>
        <taxon>Copepoda</taxon>
        <taxon>Siphonostomatoida</taxon>
        <taxon>Caligidae</taxon>
        <taxon>Caligus</taxon>
    </lineage>
</organism>
<evidence type="ECO:0000256" key="1">
    <source>
        <dbReference type="SAM" id="MobiDB-lite"/>
    </source>
</evidence>
<gene>
    <name evidence="2" type="ORF">FKW44_016160</name>
</gene>
<keyword evidence="3" id="KW-1185">Reference proteome</keyword>
<dbReference type="EMBL" id="CP045900">
    <property type="protein sequence ID" value="QQP41701.1"/>
    <property type="molecule type" value="Genomic_DNA"/>
</dbReference>
<feature type="non-terminal residue" evidence="2">
    <location>
        <position position="1"/>
    </location>
</feature>
<reference evidence="3" key="1">
    <citation type="submission" date="2021-01" db="EMBL/GenBank/DDBJ databases">
        <title>Caligus Genome Assembly.</title>
        <authorList>
            <person name="Gallardo-Escarate C."/>
        </authorList>
    </citation>
    <scope>NUCLEOTIDE SEQUENCE [LARGE SCALE GENOMIC DNA]</scope>
</reference>
<sequence length="61" mass="7040">IDENTHRHQVNGEREHDDKNGLLAEKGKITSLECKSREMKVVQKKLVDDLQQINCHDTRGT</sequence>
<dbReference type="AlphaFoldDB" id="A0A7T8H203"/>
<accession>A0A7T8H203</accession>
<dbReference type="Proteomes" id="UP000595437">
    <property type="component" value="Chromosome 11"/>
</dbReference>
<protein>
    <submittedName>
        <fullName evidence="2">Uncharacterized protein</fullName>
    </submittedName>
</protein>
<feature type="region of interest" description="Disordered" evidence="1">
    <location>
        <begin position="1"/>
        <end position="21"/>
    </location>
</feature>